<reference evidence="2" key="1">
    <citation type="submission" date="2020-05" db="EMBL/GenBank/DDBJ databases">
        <title>Mycena genomes resolve the evolution of fungal bioluminescence.</title>
        <authorList>
            <person name="Tsai I.J."/>
        </authorList>
    </citation>
    <scope>NUCLEOTIDE SEQUENCE</scope>
    <source>
        <strain evidence="2">171206Taipei</strain>
    </source>
</reference>
<name>A0A8H6SD28_9AGAR</name>
<feature type="compositionally biased region" description="Low complexity" evidence="1">
    <location>
        <begin position="80"/>
        <end position="93"/>
    </location>
</feature>
<dbReference type="EMBL" id="JACAZF010000008">
    <property type="protein sequence ID" value="KAF7297238.1"/>
    <property type="molecule type" value="Genomic_DNA"/>
</dbReference>
<dbReference type="RefSeq" id="XP_037217597.1">
    <property type="nucleotide sequence ID" value="XM_037366185.1"/>
</dbReference>
<gene>
    <name evidence="2" type="ORF">MIND_00956900</name>
</gene>
<feature type="region of interest" description="Disordered" evidence="1">
    <location>
        <begin position="80"/>
        <end position="124"/>
    </location>
</feature>
<evidence type="ECO:0000313" key="2">
    <source>
        <dbReference type="EMBL" id="KAF7297238.1"/>
    </source>
</evidence>
<dbReference type="Proteomes" id="UP000636479">
    <property type="component" value="Unassembled WGS sequence"/>
</dbReference>
<proteinExistence type="predicted"/>
<evidence type="ECO:0000256" key="1">
    <source>
        <dbReference type="SAM" id="MobiDB-lite"/>
    </source>
</evidence>
<protein>
    <submittedName>
        <fullName evidence="2">Uncharacterized protein</fullName>
    </submittedName>
</protein>
<evidence type="ECO:0000313" key="3">
    <source>
        <dbReference type="Proteomes" id="UP000636479"/>
    </source>
</evidence>
<dbReference type="GeneID" id="59348701"/>
<sequence length="187" mass="21258">MFGFYPRPQPAFYQPSYHSPYYAQQRRRELERALQAQELERRRRARAQYFPYGYDDDDDEEYVTPQQYALLRRKQLDAARLAQAQQQQQRQRAPSPVLPDADTLPPSPSTSSQVPPKPAPTPEQLAAAATTIQTAFRTRRALRAVSSLAHDFALLKSAFAAPPHHRLPVPRADAHPPRPAHPSAVNQ</sequence>
<accession>A0A8H6SD28</accession>
<dbReference type="AlphaFoldDB" id="A0A8H6SD28"/>
<feature type="region of interest" description="Disordered" evidence="1">
    <location>
        <begin position="163"/>
        <end position="187"/>
    </location>
</feature>
<keyword evidence="3" id="KW-1185">Reference proteome</keyword>
<organism evidence="2 3">
    <name type="scientific">Mycena indigotica</name>
    <dbReference type="NCBI Taxonomy" id="2126181"/>
    <lineage>
        <taxon>Eukaryota</taxon>
        <taxon>Fungi</taxon>
        <taxon>Dikarya</taxon>
        <taxon>Basidiomycota</taxon>
        <taxon>Agaricomycotina</taxon>
        <taxon>Agaricomycetes</taxon>
        <taxon>Agaricomycetidae</taxon>
        <taxon>Agaricales</taxon>
        <taxon>Marasmiineae</taxon>
        <taxon>Mycenaceae</taxon>
        <taxon>Mycena</taxon>
    </lineage>
</organism>
<comment type="caution">
    <text evidence="2">The sequence shown here is derived from an EMBL/GenBank/DDBJ whole genome shotgun (WGS) entry which is preliminary data.</text>
</comment>